<dbReference type="GO" id="GO:0003729">
    <property type="term" value="F:mRNA binding"/>
    <property type="evidence" value="ECO:0007669"/>
    <property type="project" value="TreeGrafter"/>
</dbReference>
<dbReference type="PANTHER" id="PTHR47933">
    <property type="entry name" value="PENTATRICOPEPTIDE REPEAT-CONTAINING PROTEIN 1, MITOCHONDRIAL"/>
    <property type="match status" value="1"/>
</dbReference>
<evidence type="ECO:0000256" key="1">
    <source>
        <dbReference type="ARBA" id="ARBA00022737"/>
    </source>
</evidence>
<evidence type="ECO:0000313" key="2">
    <source>
        <dbReference type="EMBL" id="RKU46641.1"/>
    </source>
</evidence>
<dbReference type="EMBL" id="QVQW01000013">
    <property type="protein sequence ID" value="RKU46641.1"/>
    <property type="molecule type" value="Genomic_DNA"/>
</dbReference>
<dbReference type="OrthoDB" id="185373at2759"/>
<dbReference type="STRING" id="177199.A0A420YFG0"/>
<keyword evidence="3" id="KW-1185">Reference proteome</keyword>
<name>A0A420YFG0_9PEZI</name>
<reference evidence="2 3" key="1">
    <citation type="submission" date="2018-08" db="EMBL/GenBank/DDBJ databases">
        <title>Draft genome of the lignicolous fungus Coniochaeta pulveracea.</title>
        <authorList>
            <person name="Borstlap C.J."/>
            <person name="De Witt R.N."/>
            <person name="Botha A."/>
            <person name="Volschenk H."/>
        </authorList>
    </citation>
    <scope>NUCLEOTIDE SEQUENCE [LARGE SCALE GENOMIC DNA]</scope>
    <source>
        <strain evidence="2 3">CAB683</strain>
    </source>
</reference>
<dbReference type="InterPro" id="IPR011990">
    <property type="entry name" value="TPR-like_helical_dom_sf"/>
</dbReference>
<keyword evidence="1" id="KW-0677">Repeat</keyword>
<organism evidence="2 3">
    <name type="scientific">Coniochaeta pulveracea</name>
    <dbReference type="NCBI Taxonomy" id="177199"/>
    <lineage>
        <taxon>Eukaryota</taxon>
        <taxon>Fungi</taxon>
        <taxon>Dikarya</taxon>
        <taxon>Ascomycota</taxon>
        <taxon>Pezizomycotina</taxon>
        <taxon>Sordariomycetes</taxon>
        <taxon>Sordariomycetidae</taxon>
        <taxon>Coniochaetales</taxon>
        <taxon>Coniochaetaceae</taxon>
        <taxon>Coniochaeta</taxon>
    </lineage>
</organism>
<proteinExistence type="predicted"/>
<dbReference type="PANTHER" id="PTHR47933:SF40">
    <property type="entry name" value="PENTATRICOPEPTIDE REPEAT-CONTAINING PROTEIN 1, MITOCHONDRIAL-RELATED"/>
    <property type="match status" value="1"/>
</dbReference>
<evidence type="ECO:0000313" key="3">
    <source>
        <dbReference type="Proteomes" id="UP000275385"/>
    </source>
</evidence>
<gene>
    <name evidence="2" type="ORF">DL546_007809</name>
</gene>
<evidence type="ECO:0008006" key="4">
    <source>
        <dbReference type="Google" id="ProtNLM"/>
    </source>
</evidence>
<dbReference type="InterPro" id="IPR051240">
    <property type="entry name" value="Mito_RNA-Proc/Resp"/>
</dbReference>
<dbReference type="Proteomes" id="UP000275385">
    <property type="component" value="Unassembled WGS sequence"/>
</dbReference>
<sequence>MLKMHRPPPRTELIQGWRTFFDHKLKHNKTVNSSQAFVALRLLRHLVETRGQDEDGRELTVEDLRKARDALCWPAKKVNQNQLELSKLVFQELERIRDAQEDVEKNREDFRAFMQCMTAYGGSTYAVERLEEYWRGLLESGRIYKGAKFLWVLASRGLAMEGKEEELVDLCKRAEEYGVDFSPRMHEVVVTYFASRDRVQETKHWFKKPIYGNYRASPETYRQVLLFGVRNNQYSWLRVVFEDLRQSRPIKALWDVIFQWAVLAENKGLEEVRHMMETATHLQKANDERPVDFGVSTLNSLVEAATEKKDPYLAERIISMCIEMGIQPNSTTYLLQMDYRIEAKDLSGADAAYQKLATSYITDEQEDLPVVNKYIRALCEAKKPDTERILEITRSVEERDAQLEPETVASLCIVFLKADQEFEVMDTLSLHATRMSIEEREKVERAFVAYILDRKNSTARAWDAYTLLRQFFPETDAEDRIRLMGSFFDRKRPDMACLVFGHMRAAATPSHRPTKEVYVQCLEGLGRCPDPDSLKMVHNMLKMDTTIQPDTRLYNALMIGYLGCNQPSTAFEFWNDISHSVEGPTYNSLAIVFRVCESMPFGDRRARAIWEKLQRMDLDIPPSVFAAYCGAIAGQGKVEEVKKVITGGGGEVTLMTLGIAYNALPGPDLKVEFEEWASSEYPEIWSRLLKTGRRTNRVDYLTQFKIVREMKA</sequence>
<accession>A0A420YFG0</accession>
<comment type="caution">
    <text evidence="2">The sequence shown here is derived from an EMBL/GenBank/DDBJ whole genome shotgun (WGS) entry which is preliminary data.</text>
</comment>
<protein>
    <recommendedName>
        <fullName evidence="4">Complex I intermediate-associated protein 84, mitochondrial</fullName>
    </recommendedName>
</protein>
<dbReference type="AlphaFoldDB" id="A0A420YFG0"/>
<dbReference type="Gene3D" id="1.25.40.10">
    <property type="entry name" value="Tetratricopeptide repeat domain"/>
    <property type="match status" value="2"/>
</dbReference>